<gene>
    <name evidence="1" type="ORF">LR394_15935</name>
</gene>
<accession>A0A9X1STY0</accession>
<reference evidence="1" key="1">
    <citation type="submission" date="2021-11" db="EMBL/GenBank/DDBJ databases">
        <title>Streptomyces corallinus and Kineosporia corallina sp. nov., two new coral-derived marine actinobacteria.</title>
        <authorList>
            <person name="Buangrab K."/>
            <person name="Sutthacheep M."/>
            <person name="Yeemin T."/>
            <person name="Harunari E."/>
            <person name="Igarashi Y."/>
            <person name="Sripreechasak P."/>
            <person name="Kanchanasin P."/>
            <person name="Tanasupawat S."/>
            <person name="Phongsopitanun W."/>
        </authorList>
    </citation>
    <scope>NUCLEOTIDE SEQUENCE</scope>
    <source>
        <strain evidence="1">JCM 31032</strain>
    </source>
</reference>
<organism evidence="1 2">
    <name type="scientific">Kineosporia babensis</name>
    <dbReference type="NCBI Taxonomy" id="499548"/>
    <lineage>
        <taxon>Bacteria</taxon>
        <taxon>Bacillati</taxon>
        <taxon>Actinomycetota</taxon>
        <taxon>Actinomycetes</taxon>
        <taxon>Kineosporiales</taxon>
        <taxon>Kineosporiaceae</taxon>
        <taxon>Kineosporia</taxon>
    </lineage>
</organism>
<name>A0A9X1STY0_9ACTN</name>
<evidence type="ECO:0000313" key="2">
    <source>
        <dbReference type="Proteomes" id="UP001138997"/>
    </source>
</evidence>
<dbReference type="EMBL" id="JAJOMB010000007">
    <property type="protein sequence ID" value="MCD5312399.1"/>
    <property type="molecule type" value="Genomic_DNA"/>
</dbReference>
<proteinExistence type="predicted"/>
<evidence type="ECO:0000313" key="1">
    <source>
        <dbReference type="EMBL" id="MCD5312399.1"/>
    </source>
</evidence>
<protein>
    <submittedName>
        <fullName evidence="1">Uncharacterized protein</fullName>
    </submittedName>
</protein>
<comment type="caution">
    <text evidence="1">The sequence shown here is derived from an EMBL/GenBank/DDBJ whole genome shotgun (WGS) entry which is preliminary data.</text>
</comment>
<keyword evidence="2" id="KW-1185">Reference proteome</keyword>
<sequence length="77" mass="8540">MDLQFDSELTQEGEETHGVQRALACLDLMDEPAIRSDALGQVFLGEVSLQPYFAEESTQIARTADTCPWCIALLGHR</sequence>
<dbReference type="Proteomes" id="UP001138997">
    <property type="component" value="Unassembled WGS sequence"/>
</dbReference>
<dbReference type="AlphaFoldDB" id="A0A9X1STY0"/>